<dbReference type="AlphaFoldDB" id="A0A1B9DKK4"/>
<dbReference type="EMBL" id="LVEP01000064">
    <property type="protein sequence ID" value="OCB70228.1"/>
    <property type="molecule type" value="Genomic_DNA"/>
</dbReference>
<feature type="signal peptide" evidence="1">
    <location>
        <begin position="1"/>
        <end position="22"/>
    </location>
</feature>
<dbReference type="PANTHER" id="PTHR31157:SF1">
    <property type="entry name" value="SCP DOMAIN-CONTAINING PROTEIN"/>
    <property type="match status" value="1"/>
</dbReference>
<proteinExistence type="predicted"/>
<evidence type="ECO:0000313" key="4">
    <source>
        <dbReference type="Proteomes" id="UP000093510"/>
    </source>
</evidence>
<dbReference type="PROSITE" id="PS51257">
    <property type="entry name" value="PROKAR_LIPOPROTEIN"/>
    <property type="match status" value="1"/>
</dbReference>
<dbReference type="Proteomes" id="UP000093510">
    <property type="component" value="Unassembled WGS sequence"/>
</dbReference>
<name>A0A1B9DKK4_9FLAO</name>
<dbReference type="InterPro" id="IPR035940">
    <property type="entry name" value="CAP_sf"/>
</dbReference>
<dbReference type="Gene3D" id="3.40.33.10">
    <property type="entry name" value="CAP"/>
    <property type="match status" value="1"/>
</dbReference>
<dbReference type="STRING" id="1763534.GCA_001831475_01543"/>
<dbReference type="Pfam" id="PF00188">
    <property type="entry name" value="CAP"/>
    <property type="match status" value="1"/>
</dbReference>
<dbReference type="InterPro" id="IPR014044">
    <property type="entry name" value="CAP_dom"/>
</dbReference>
<feature type="domain" description="SCP" evidence="2">
    <location>
        <begin position="54"/>
        <end position="165"/>
    </location>
</feature>
<comment type="caution">
    <text evidence="3">The sequence shown here is derived from an EMBL/GenBank/DDBJ whole genome shotgun (WGS) entry which is preliminary data.</text>
</comment>
<feature type="chain" id="PRO_5008624321" description="SCP domain-containing protein" evidence="1">
    <location>
        <begin position="23"/>
        <end position="170"/>
    </location>
</feature>
<gene>
    <name evidence="3" type="ORF">LPBF_12360</name>
</gene>
<evidence type="ECO:0000259" key="2">
    <source>
        <dbReference type="Pfam" id="PF00188"/>
    </source>
</evidence>
<keyword evidence="1" id="KW-0732">Signal</keyword>
<dbReference type="CDD" id="cd05379">
    <property type="entry name" value="CAP_bacterial"/>
    <property type="match status" value="1"/>
</dbReference>
<dbReference type="SUPFAM" id="SSF55797">
    <property type="entry name" value="PR-1-like"/>
    <property type="match status" value="1"/>
</dbReference>
<evidence type="ECO:0000313" key="3">
    <source>
        <dbReference type="EMBL" id="OCB70228.1"/>
    </source>
</evidence>
<protein>
    <recommendedName>
        <fullName evidence="2">SCP domain-containing protein</fullName>
    </recommendedName>
</protein>
<dbReference type="OrthoDB" id="982527at2"/>
<accession>A0A1B9DKK4</accession>
<sequence>MKTKLYSALVFCVLLLTTTSCSSDGSDAAPVPELPATSENIENYTYKDNETETLKLINEYRVDKGLSSLQVSNYISLKCSQHNQYMIANKKLSHDNFESRSADITKTLNAISVGENLAFNYTTPQAALTGWVNSPPHLEILVGNYSHFGIAISVDSSTGKNYYTTIFAKL</sequence>
<reference evidence="3 4" key="1">
    <citation type="submission" date="2016-03" db="EMBL/GenBank/DDBJ databases">
        <authorList>
            <person name="Ploux O."/>
        </authorList>
    </citation>
    <scope>NUCLEOTIDE SEQUENCE [LARGE SCALE GENOMIC DNA]</scope>
    <source>
        <strain evidence="3 4">LPB0076</strain>
    </source>
</reference>
<dbReference type="RefSeq" id="WP_066337053.1">
    <property type="nucleotide sequence ID" value="NZ_CP017688.1"/>
</dbReference>
<evidence type="ECO:0000256" key="1">
    <source>
        <dbReference type="SAM" id="SignalP"/>
    </source>
</evidence>
<dbReference type="PANTHER" id="PTHR31157">
    <property type="entry name" value="SCP DOMAIN-CONTAINING PROTEIN"/>
    <property type="match status" value="1"/>
</dbReference>
<organism evidence="3 4">
    <name type="scientific">Flavobacterium crassostreae</name>
    <dbReference type="NCBI Taxonomy" id="1763534"/>
    <lineage>
        <taxon>Bacteria</taxon>
        <taxon>Pseudomonadati</taxon>
        <taxon>Bacteroidota</taxon>
        <taxon>Flavobacteriia</taxon>
        <taxon>Flavobacteriales</taxon>
        <taxon>Flavobacteriaceae</taxon>
        <taxon>Flavobacterium</taxon>
    </lineage>
</organism>
<keyword evidence="4" id="KW-1185">Reference proteome</keyword>